<keyword evidence="3 4" id="KW-0808">Transferase</keyword>
<dbReference type="PANTHER" id="PTHR48043:SF159">
    <property type="entry name" value="EG:EG0003.4 PROTEIN-RELATED"/>
    <property type="match status" value="1"/>
</dbReference>
<dbReference type="OrthoDB" id="5835829at2759"/>
<keyword evidence="2 4" id="KW-0328">Glycosyltransferase</keyword>
<reference evidence="6" key="2">
    <citation type="submission" date="2022-10" db="EMBL/GenBank/DDBJ databases">
        <authorList>
            <consortium name="ENA_rothamsted_submissions"/>
            <consortium name="culmorum"/>
            <person name="King R."/>
        </authorList>
    </citation>
    <scope>NUCLEOTIDE SEQUENCE</scope>
</reference>
<dbReference type="GO" id="GO:0016020">
    <property type="term" value="C:membrane"/>
    <property type="evidence" value="ECO:0007669"/>
    <property type="project" value="UniProtKB-SubCell"/>
</dbReference>
<dbReference type="SUPFAM" id="SSF53756">
    <property type="entry name" value="UDP-Glycosyltransferase/glycogen phosphorylase"/>
    <property type="match status" value="1"/>
</dbReference>
<comment type="subcellular location">
    <subcellularLocation>
        <location evidence="5">Membrane</location>
        <topology evidence="5">Single-pass membrane protein</topology>
    </subcellularLocation>
</comment>
<keyword evidence="5" id="KW-1133">Transmembrane helix</keyword>
<dbReference type="Pfam" id="PF00201">
    <property type="entry name" value="UDPGT"/>
    <property type="match status" value="1"/>
</dbReference>
<keyword evidence="5" id="KW-0472">Membrane</keyword>
<evidence type="ECO:0000256" key="5">
    <source>
        <dbReference type="RuleBase" id="RU362059"/>
    </source>
</evidence>
<dbReference type="PANTHER" id="PTHR48043">
    <property type="entry name" value="EG:EG0003.4 PROTEIN-RELATED"/>
    <property type="match status" value="1"/>
</dbReference>
<dbReference type="GO" id="GO:0015020">
    <property type="term" value="F:glucuronosyltransferase activity"/>
    <property type="evidence" value="ECO:0007669"/>
    <property type="project" value="UniProtKB-EC"/>
</dbReference>
<gene>
    <name evidence="6" type="ORF">PHAECO_LOCUS3438</name>
</gene>
<dbReference type="EC" id="2.4.1.17" evidence="5"/>
<comment type="catalytic activity">
    <reaction evidence="5">
        <text>glucuronate acceptor + UDP-alpha-D-glucuronate = acceptor beta-D-glucuronoside + UDP + H(+)</text>
        <dbReference type="Rhea" id="RHEA:21032"/>
        <dbReference type="ChEBI" id="CHEBI:15378"/>
        <dbReference type="ChEBI" id="CHEBI:58052"/>
        <dbReference type="ChEBI" id="CHEBI:58223"/>
        <dbReference type="ChEBI" id="CHEBI:132367"/>
        <dbReference type="ChEBI" id="CHEBI:132368"/>
        <dbReference type="EC" id="2.4.1.17"/>
    </reaction>
</comment>
<dbReference type="CDD" id="cd03784">
    <property type="entry name" value="GT1_Gtf-like"/>
    <property type="match status" value="1"/>
</dbReference>
<dbReference type="InterPro" id="IPR050271">
    <property type="entry name" value="UDP-glycosyltransferase"/>
</dbReference>
<dbReference type="InterPro" id="IPR002213">
    <property type="entry name" value="UDP_glucos_trans"/>
</dbReference>
<evidence type="ECO:0000313" key="7">
    <source>
        <dbReference type="Proteomes" id="UP001153737"/>
    </source>
</evidence>
<dbReference type="PROSITE" id="PS00375">
    <property type="entry name" value="UDPGT"/>
    <property type="match status" value="1"/>
</dbReference>
<evidence type="ECO:0000313" key="6">
    <source>
        <dbReference type="EMBL" id="CAH1119521.1"/>
    </source>
</evidence>
<proteinExistence type="inferred from homology"/>
<dbReference type="AlphaFoldDB" id="A0A9P0DEZ6"/>
<evidence type="ECO:0000256" key="2">
    <source>
        <dbReference type="ARBA" id="ARBA00022676"/>
    </source>
</evidence>
<reference evidence="6" key="1">
    <citation type="submission" date="2022-01" db="EMBL/GenBank/DDBJ databases">
        <authorList>
            <person name="King R."/>
        </authorList>
    </citation>
    <scope>NUCLEOTIDE SEQUENCE</scope>
</reference>
<evidence type="ECO:0000256" key="4">
    <source>
        <dbReference type="RuleBase" id="RU003718"/>
    </source>
</evidence>
<dbReference type="Gene3D" id="3.40.50.2000">
    <property type="entry name" value="Glycogen Phosphorylase B"/>
    <property type="match status" value="2"/>
</dbReference>
<accession>A0A9P0DEZ6</accession>
<evidence type="ECO:0000256" key="1">
    <source>
        <dbReference type="ARBA" id="ARBA00009995"/>
    </source>
</evidence>
<organism evidence="6 7">
    <name type="scientific">Phaedon cochleariae</name>
    <name type="common">Mustard beetle</name>
    <dbReference type="NCBI Taxonomy" id="80249"/>
    <lineage>
        <taxon>Eukaryota</taxon>
        <taxon>Metazoa</taxon>
        <taxon>Ecdysozoa</taxon>
        <taxon>Arthropoda</taxon>
        <taxon>Hexapoda</taxon>
        <taxon>Insecta</taxon>
        <taxon>Pterygota</taxon>
        <taxon>Neoptera</taxon>
        <taxon>Endopterygota</taxon>
        <taxon>Coleoptera</taxon>
        <taxon>Polyphaga</taxon>
        <taxon>Cucujiformia</taxon>
        <taxon>Chrysomeloidea</taxon>
        <taxon>Chrysomelidae</taxon>
        <taxon>Chrysomelinae</taxon>
        <taxon>Chrysomelini</taxon>
        <taxon>Phaedon</taxon>
    </lineage>
</organism>
<protein>
    <recommendedName>
        <fullName evidence="5">UDP-glucuronosyltransferase</fullName>
        <ecNumber evidence="5">2.4.1.17</ecNumber>
    </recommendedName>
</protein>
<dbReference type="InterPro" id="IPR035595">
    <property type="entry name" value="UDP_glycos_trans_CS"/>
</dbReference>
<feature type="transmembrane region" description="Helical" evidence="5">
    <location>
        <begin position="470"/>
        <end position="494"/>
    </location>
</feature>
<comment type="similarity">
    <text evidence="1 4">Belongs to the UDP-glycosyltransferase family.</text>
</comment>
<sequence length="520" mass="60081">MIQTLLFTIITINGVSESARILGVIPTPSYSHQIVFRPLWRELAKRGHDLVVITTDPENDPSSTIREIDVSSTYDTWQQMDFIKLMEEYKYNPLKLMNLVKEASFAACDKELAHPEIQVLLKNQSEHFDLVLVEYIHPIMLAFSVRFKCPYIGVASMELITFFHNIIGNPSHPVAFPDIFLPFEGKLNFWQRLSSSLFTMCMYLTSFIPLNEESLIEKHFGGGIPPMRDLMLNFSMMFVNVDPAFNLRPLGPAFVSIGGGMHLSPLKPLPQDLQEFMNGAERGVVYFSLGTNIKSNRLSPALRNVIMDTFRELPYRLLWKFDKVDFPDIPKNVKIMNWVPQQDILRHPKVKLFITQGGLQSIEEAIFSNVPLIGIPFVIDQDANVKKIVGEGCGLYLDKNTLTTKTFKAAILEVLNNPRYKKKITEIAELSQDQPMTGLQKAVWWTEYVLRHKGAHHFRNPIIDLPFYQYYLLDVMGFLVVIIFSFWLFFYWIANKTRTFIERWLGKLFVNKKNIKRKLN</sequence>
<dbReference type="Proteomes" id="UP001153737">
    <property type="component" value="Chromosome 13"/>
</dbReference>
<dbReference type="EMBL" id="OU896719">
    <property type="protein sequence ID" value="CAH1119521.1"/>
    <property type="molecule type" value="Genomic_DNA"/>
</dbReference>
<keyword evidence="5" id="KW-0812">Transmembrane</keyword>
<evidence type="ECO:0000256" key="3">
    <source>
        <dbReference type="ARBA" id="ARBA00022679"/>
    </source>
</evidence>
<name>A0A9P0DEZ6_PHACE</name>
<keyword evidence="7" id="KW-1185">Reference proteome</keyword>
<dbReference type="FunFam" id="3.40.50.2000:FF:000050">
    <property type="entry name" value="UDP-glucuronosyltransferase"/>
    <property type="match status" value="1"/>
</dbReference>